<evidence type="ECO:0000313" key="8">
    <source>
        <dbReference type="EMBL" id="CAH0722597.1"/>
    </source>
</evidence>
<feature type="non-terminal residue" evidence="8">
    <location>
        <position position="744"/>
    </location>
</feature>
<keyword evidence="5" id="KW-0966">Cell projection</keyword>
<accession>A0A8J9UZQ7</accession>
<dbReference type="InterPro" id="IPR006602">
    <property type="entry name" value="DM10_dom"/>
</dbReference>
<dbReference type="Gene3D" id="2.30.29.170">
    <property type="match status" value="2"/>
</dbReference>
<dbReference type="PROSITE" id="PS51336">
    <property type="entry name" value="DM10"/>
    <property type="match status" value="2"/>
</dbReference>
<dbReference type="EMBL" id="OV170223">
    <property type="protein sequence ID" value="CAH0722597.1"/>
    <property type="molecule type" value="Genomic_DNA"/>
</dbReference>
<dbReference type="PANTHER" id="PTHR12086:SF9">
    <property type="entry name" value="EF-HAND DOMAIN-CONTAINING PROTEIN 1"/>
    <property type="match status" value="1"/>
</dbReference>
<evidence type="ECO:0000256" key="3">
    <source>
        <dbReference type="ARBA" id="ARBA00022737"/>
    </source>
</evidence>
<evidence type="ECO:0000256" key="1">
    <source>
        <dbReference type="ARBA" id="ARBA00004430"/>
    </source>
</evidence>
<proteinExistence type="predicted"/>
<organism evidence="8 9">
    <name type="scientific">Brenthis ino</name>
    <name type="common">lesser marbled fritillary</name>
    <dbReference type="NCBI Taxonomy" id="405034"/>
    <lineage>
        <taxon>Eukaryota</taxon>
        <taxon>Metazoa</taxon>
        <taxon>Ecdysozoa</taxon>
        <taxon>Arthropoda</taxon>
        <taxon>Hexapoda</taxon>
        <taxon>Insecta</taxon>
        <taxon>Pterygota</taxon>
        <taxon>Neoptera</taxon>
        <taxon>Endopterygota</taxon>
        <taxon>Lepidoptera</taxon>
        <taxon>Glossata</taxon>
        <taxon>Ditrysia</taxon>
        <taxon>Papilionoidea</taxon>
        <taxon>Nymphalidae</taxon>
        <taxon>Heliconiinae</taxon>
        <taxon>Argynnini</taxon>
        <taxon>Brenthis</taxon>
    </lineage>
</organism>
<gene>
    <name evidence="8" type="ORF">BINO364_LOCUS8534</name>
</gene>
<feature type="region of interest" description="Disordered" evidence="6">
    <location>
        <begin position="579"/>
        <end position="598"/>
    </location>
</feature>
<dbReference type="FunFam" id="2.30.29.170:FF:000002">
    <property type="entry name" value="EF-hand domain (C-terminal) containing 1"/>
    <property type="match status" value="1"/>
</dbReference>
<dbReference type="InterPro" id="IPR040193">
    <property type="entry name" value="EFHC1/EFHC2/EFHB"/>
</dbReference>
<dbReference type="FunFam" id="2.30.29.170:FF:000001">
    <property type="entry name" value="EF-hand domain containing 1"/>
    <property type="match status" value="1"/>
</dbReference>
<dbReference type="GO" id="GO:0060285">
    <property type="term" value="P:cilium-dependent cell motility"/>
    <property type="evidence" value="ECO:0007669"/>
    <property type="project" value="TreeGrafter"/>
</dbReference>
<feature type="domain" description="DM10" evidence="7">
    <location>
        <begin position="165"/>
        <end position="285"/>
    </location>
</feature>
<reference evidence="8" key="1">
    <citation type="submission" date="2021-12" db="EMBL/GenBank/DDBJ databases">
        <authorList>
            <person name="Martin H S."/>
        </authorList>
    </citation>
    <scope>NUCLEOTIDE SEQUENCE</scope>
</reference>
<dbReference type="Proteomes" id="UP000838878">
    <property type="component" value="Chromosome 3"/>
</dbReference>
<sequence length="744" mass="85591">MDEIELTIRVLSDCCDKITRDACKNYNEDLEKQIQKNSKPFWIFLKSISENLAGIEINQNDIFKKLKGLDIAKGAGPNNIPPAFIKNSATCLILPLYLIFKASLSSDTFPAFWKQEWLESQGIELSKEEELPEDPFTQKERWKSIKPPKRTKSHDDPLLRFLEYEGKILTFNVVWDNRDAEYGELTEYKMFYFLQDDTIAIKELHDSRGGKDPFPLLLKKRKLPKKWKERPVSFPSIAMETTEEEITEFYAPRDLIVGQTVFVLGRRFLIFDCDKFTRKYYKMMLNIDQPPRIEVHHETKKDFPKSIPPHIGIGAPEDTLQSCYGLIPKPPHKDIIKYNLNANKYLRYLCELDWIHPEDKGRQFVLSYSLADGNVKIGEIPRRNSGIREGQFLKAMRLQTPESDPNFPTYYTPDRFYIGAIIPVFKHRFKIVGCDLFVYRYMSANPEKFPQEVINNVRNYHMREGNLKDELEEAFREEQAADTRAQLAKIGQAAVAEPSAMEHCLTALDVVEGSASPPRPATPPLTTDRISYDDTLRAVRLSKPTCDNVIPLKGILKSSAARDDHQKIVCFSGPAVTDRTGTSKQATYPPGQQPHFNEDVDFCDRYKDANAKERSERRARDQCAYDLVPNKQAQNAMGDEVIEKEKLAGYLGTYDIDCKKVPEHMRLQPDAYDKIKEFRRDIPQVSPAAVRIADYPREPMPPVETCVKPLEPLGPCERREEDVSFSCPHVESRLPCCDPDKRVE</sequence>
<feature type="domain" description="DM10" evidence="7">
    <location>
        <begin position="342"/>
        <end position="446"/>
    </location>
</feature>
<evidence type="ECO:0000256" key="2">
    <source>
        <dbReference type="ARBA" id="ARBA00022490"/>
    </source>
</evidence>
<dbReference type="GO" id="GO:0005930">
    <property type="term" value="C:axoneme"/>
    <property type="evidence" value="ECO:0007669"/>
    <property type="project" value="UniProtKB-SubCell"/>
</dbReference>
<dbReference type="GO" id="GO:0072686">
    <property type="term" value="C:mitotic spindle"/>
    <property type="evidence" value="ECO:0007669"/>
    <property type="project" value="TreeGrafter"/>
</dbReference>
<dbReference type="AlphaFoldDB" id="A0A8J9UZQ7"/>
<protein>
    <recommendedName>
        <fullName evidence="7">DM10 domain-containing protein</fullName>
    </recommendedName>
</protein>
<keyword evidence="9" id="KW-1185">Reference proteome</keyword>
<keyword evidence="4" id="KW-0206">Cytoskeleton</keyword>
<evidence type="ECO:0000313" key="9">
    <source>
        <dbReference type="Proteomes" id="UP000838878"/>
    </source>
</evidence>
<keyword evidence="2" id="KW-0963">Cytoplasm</keyword>
<comment type="subcellular location">
    <subcellularLocation>
        <location evidence="1">Cytoplasm</location>
        <location evidence="1">Cytoskeleton</location>
        <location evidence="1">Cilium axoneme</location>
    </subcellularLocation>
</comment>
<evidence type="ECO:0000256" key="6">
    <source>
        <dbReference type="SAM" id="MobiDB-lite"/>
    </source>
</evidence>
<dbReference type="GO" id="GO:0043014">
    <property type="term" value="F:alpha-tubulin binding"/>
    <property type="evidence" value="ECO:0007669"/>
    <property type="project" value="TreeGrafter"/>
</dbReference>
<dbReference type="OrthoDB" id="10255210at2759"/>
<name>A0A8J9UZQ7_9NEOP</name>
<dbReference type="GO" id="GO:0000281">
    <property type="term" value="P:mitotic cytokinesis"/>
    <property type="evidence" value="ECO:0007669"/>
    <property type="project" value="TreeGrafter"/>
</dbReference>
<dbReference type="GO" id="GO:0007052">
    <property type="term" value="P:mitotic spindle organization"/>
    <property type="evidence" value="ECO:0007669"/>
    <property type="project" value="TreeGrafter"/>
</dbReference>
<dbReference type="PANTHER" id="PTHR12086">
    <property type="entry name" value="EF-HAND DOMAIN C-TERMINAL CONTAINING PROTEIN"/>
    <property type="match status" value="1"/>
</dbReference>
<evidence type="ECO:0000256" key="5">
    <source>
        <dbReference type="ARBA" id="ARBA00023273"/>
    </source>
</evidence>
<evidence type="ECO:0000256" key="4">
    <source>
        <dbReference type="ARBA" id="ARBA00023212"/>
    </source>
</evidence>
<evidence type="ECO:0000259" key="7">
    <source>
        <dbReference type="PROSITE" id="PS51336"/>
    </source>
</evidence>
<dbReference type="Pfam" id="PF06565">
    <property type="entry name" value="DM10_dom"/>
    <property type="match status" value="2"/>
</dbReference>
<dbReference type="SMART" id="SM00676">
    <property type="entry name" value="DM10"/>
    <property type="match status" value="2"/>
</dbReference>
<keyword evidence="3" id="KW-0677">Repeat</keyword>